<organism evidence="9 10">
    <name type="scientific">Effrenium voratum</name>
    <dbReference type="NCBI Taxonomy" id="2562239"/>
    <lineage>
        <taxon>Eukaryota</taxon>
        <taxon>Sar</taxon>
        <taxon>Alveolata</taxon>
        <taxon>Dinophyceae</taxon>
        <taxon>Suessiales</taxon>
        <taxon>Symbiodiniaceae</taxon>
        <taxon>Effrenium</taxon>
    </lineage>
</organism>
<dbReference type="PANTHER" id="PTHR10037">
    <property type="entry name" value="VOLTAGE-GATED CATION CHANNEL CALCIUM AND SODIUM"/>
    <property type="match status" value="1"/>
</dbReference>
<dbReference type="SUPFAM" id="SSF81324">
    <property type="entry name" value="Voltage-gated potassium channels"/>
    <property type="match status" value="1"/>
</dbReference>
<proteinExistence type="predicted"/>
<dbReference type="PANTHER" id="PTHR10037:SF62">
    <property type="entry name" value="SODIUM CHANNEL PROTEIN 60E"/>
    <property type="match status" value="1"/>
</dbReference>
<dbReference type="InterPro" id="IPR002048">
    <property type="entry name" value="EF_hand_dom"/>
</dbReference>
<evidence type="ECO:0000313" key="10">
    <source>
        <dbReference type="Proteomes" id="UP001178507"/>
    </source>
</evidence>
<dbReference type="InterPro" id="IPR043203">
    <property type="entry name" value="VGCC_Ca_Na"/>
</dbReference>
<reference evidence="9" key="1">
    <citation type="submission" date="2023-08" db="EMBL/GenBank/DDBJ databases">
        <authorList>
            <person name="Chen Y."/>
            <person name="Shah S."/>
            <person name="Dougan E. K."/>
            <person name="Thang M."/>
            <person name="Chan C."/>
        </authorList>
    </citation>
    <scope>NUCLEOTIDE SEQUENCE</scope>
</reference>
<evidence type="ECO:0000256" key="3">
    <source>
        <dbReference type="ARBA" id="ARBA00022837"/>
    </source>
</evidence>
<name>A0AA36HU61_9DINO</name>
<feature type="domain" description="EF-hand" evidence="8">
    <location>
        <begin position="833"/>
        <end position="868"/>
    </location>
</feature>
<dbReference type="Pfam" id="PF13499">
    <property type="entry name" value="EF-hand_7"/>
    <property type="match status" value="1"/>
</dbReference>
<dbReference type="GO" id="GO:0005248">
    <property type="term" value="F:voltage-gated sodium channel activity"/>
    <property type="evidence" value="ECO:0007669"/>
    <property type="project" value="TreeGrafter"/>
</dbReference>
<dbReference type="AlphaFoldDB" id="A0AA36HU61"/>
<dbReference type="Gene3D" id="1.10.238.10">
    <property type="entry name" value="EF-hand"/>
    <property type="match status" value="1"/>
</dbReference>
<evidence type="ECO:0000313" key="9">
    <source>
        <dbReference type="EMBL" id="CAJ1375141.1"/>
    </source>
</evidence>
<feature type="domain" description="EF-hand" evidence="8">
    <location>
        <begin position="793"/>
        <end position="828"/>
    </location>
</feature>
<evidence type="ECO:0000256" key="2">
    <source>
        <dbReference type="ARBA" id="ARBA00022692"/>
    </source>
</evidence>
<accession>A0AA36HU61</accession>
<evidence type="ECO:0000256" key="5">
    <source>
        <dbReference type="ARBA" id="ARBA00023136"/>
    </source>
</evidence>
<dbReference type="PROSITE" id="PS00018">
    <property type="entry name" value="EF_HAND_1"/>
    <property type="match status" value="1"/>
</dbReference>
<keyword evidence="2 7" id="KW-0812">Transmembrane</keyword>
<feature type="transmembrane region" description="Helical" evidence="7">
    <location>
        <begin position="745"/>
        <end position="769"/>
    </location>
</feature>
<keyword evidence="4 7" id="KW-1133">Transmembrane helix</keyword>
<dbReference type="GO" id="GO:0001518">
    <property type="term" value="C:voltage-gated sodium channel complex"/>
    <property type="evidence" value="ECO:0007669"/>
    <property type="project" value="TreeGrafter"/>
</dbReference>
<dbReference type="Proteomes" id="UP001178507">
    <property type="component" value="Unassembled WGS sequence"/>
</dbReference>
<dbReference type="Gene3D" id="1.10.287.70">
    <property type="match status" value="1"/>
</dbReference>
<dbReference type="SUPFAM" id="SSF47473">
    <property type="entry name" value="EF-hand"/>
    <property type="match status" value="1"/>
</dbReference>
<evidence type="ECO:0000259" key="8">
    <source>
        <dbReference type="PROSITE" id="PS50222"/>
    </source>
</evidence>
<dbReference type="Gene3D" id="1.20.120.350">
    <property type="entry name" value="Voltage-gated potassium channels. Chain C"/>
    <property type="match status" value="1"/>
</dbReference>
<feature type="region of interest" description="Disordered" evidence="6">
    <location>
        <begin position="336"/>
        <end position="404"/>
    </location>
</feature>
<keyword evidence="10" id="KW-1185">Reference proteome</keyword>
<sequence>MVRLFATDPIGFEFQDAYAVANISGRRSIPQILDATWDAFRLVILADAFDEIHLVISDVLISDVPGESRWHLSTWELPDDKEGTPYIRDEAYIEGFLVPGRVQVSNAFGQTGRENAAILGRESDLSFDLTSSAPLQVGSDLVIQAKGAGPSGFKLFSETAELWTLGPTGMPETQLGEWYCKDFAHLFDPENETLENMTLEMYLPDPHACEWDDTRRKMIRDFDHSNPMATRIADTTVLKLSKAAPVEAKLRLMFKVETPMDRTNFLKERWHLHVEVYNGTSGVFNLITTNDGGPVPLSVVTQLPTEPDPEPSHLSPLTRVEVLFQLDPLDTGAEAFALTAPPGSEDKKRNPPSTLEQSHLKGMKLDIEHESSRVRLPGPAPKRTSVDAMPRPPKDPGDPGPDALKKSLLTLRQQQERSLLDIEAFLDQLSAQEARLQHQVQNGFKAGTDEESETATPNLNWLQMKEAMDDCKEESGSKQSSVRKKTFGRATTAAELDGSKWKDLIDEESNSSSVRDHKNLCSWCKWLVAKPQFDWAMGMIIFFNSICIGIDTQKSISSELLPEWPGEALDAMFICIYVTELAIRLVANGRTNFKDTWFLFDLALVAMGLLGNILDPILKSSMDSGESALTKILVVRSLRLLRLVRAIRMLHMFRTVWRLVYGLLTSGNAMLSTFFILLLTLYIFACLGVEIITKDTLLAGHPDTAHIVEYYFGSLQRTLLTLVSFVSADSISAVYMPICIIRPELIIFFVAVILTVSVSLMNLVTAVLVEGALANAANDKELSRHDLRQKVKKFAPKIMEVFQEIDSDHSGTIDRNELIKINLNQLPFELNSEHVDSLEDLFDMLDVEGKGVLTQVEFADGLLNLLTMDVPIHQMKSFKLMQLQSATLEQIRSKLTVLEDNLPNCRRGESRGGSKMRTPYRADCWHTGLGHGLVSKGDMTIA</sequence>
<dbReference type="CDD" id="cd00051">
    <property type="entry name" value="EFh"/>
    <property type="match status" value="1"/>
</dbReference>
<feature type="transmembrane region" description="Helical" evidence="7">
    <location>
        <begin position="597"/>
        <end position="614"/>
    </location>
</feature>
<feature type="compositionally biased region" description="Basic and acidic residues" evidence="6">
    <location>
        <begin position="363"/>
        <end position="373"/>
    </location>
</feature>
<dbReference type="Pfam" id="PF00520">
    <property type="entry name" value="Ion_trans"/>
    <property type="match status" value="1"/>
</dbReference>
<gene>
    <name evidence="9" type="ORF">EVOR1521_LOCUS4498</name>
</gene>
<dbReference type="InterPro" id="IPR018247">
    <property type="entry name" value="EF_Hand_1_Ca_BS"/>
</dbReference>
<keyword evidence="5 7" id="KW-0472">Membrane</keyword>
<dbReference type="InterPro" id="IPR027359">
    <property type="entry name" value="Volt_channel_dom_sf"/>
</dbReference>
<protein>
    <recommendedName>
        <fullName evidence="8">EF-hand domain-containing protein</fullName>
    </recommendedName>
</protein>
<dbReference type="InterPro" id="IPR005821">
    <property type="entry name" value="Ion_trans_dom"/>
</dbReference>
<feature type="transmembrane region" description="Helical" evidence="7">
    <location>
        <begin position="659"/>
        <end position="685"/>
    </location>
</feature>
<evidence type="ECO:0000256" key="6">
    <source>
        <dbReference type="SAM" id="MobiDB-lite"/>
    </source>
</evidence>
<dbReference type="SMART" id="SM00054">
    <property type="entry name" value="EFh"/>
    <property type="match status" value="2"/>
</dbReference>
<dbReference type="PROSITE" id="PS50222">
    <property type="entry name" value="EF_HAND_2"/>
    <property type="match status" value="2"/>
</dbReference>
<evidence type="ECO:0000256" key="1">
    <source>
        <dbReference type="ARBA" id="ARBA00004141"/>
    </source>
</evidence>
<comment type="subcellular location">
    <subcellularLocation>
        <location evidence="1">Membrane</location>
        <topology evidence="1">Multi-pass membrane protein</topology>
    </subcellularLocation>
</comment>
<dbReference type="GO" id="GO:0005509">
    <property type="term" value="F:calcium ion binding"/>
    <property type="evidence" value="ECO:0007669"/>
    <property type="project" value="InterPro"/>
</dbReference>
<evidence type="ECO:0000256" key="7">
    <source>
        <dbReference type="SAM" id="Phobius"/>
    </source>
</evidence>
<feature type="transmembrane region" description="Helical" evidence="7">
    <location>
        <begin position="719"/>
        <end position="738"/>
    </location>
</feature>
<comment type="caution">
    <text evidence="9">The sequence shown here is derived from an EMBL/GenBank/DDBJ whole genome shotgun (WGS) entry which is preliminary data.</text>
</comment>
<keyword evidence="3" id="KW-0106">Calcium</keyword>
<evidence type="ECO:0000256" key="4">
    <source>
        <dbReference type="ARBA" id="ARBA00022989"/>
    </source>
</evidence>
<dbReference type="EMBL" id="CAUJNA010000302">
    <property type="protein sequence ID" value="CAJ1375141.1"/>
    <property type="molecule type" value="Genomic_DNA"/>
</dbReference>
<dbReference type="InterPro" id="IPR011992">
    <property type="entry name" value="EF-hand-dom_pair"/>
</dbReference>